<sequence length="199" mass="23025">MNGFEKRAQEKKKEILQAAFDLMNTDIGTAGVTMDKVAENAQVSKATIFKYFGSKEGLIYEVFFAFMNDLGQEAKALIAENLPFEETLIAMSENKIRYLNRVNKQFYIDLMTYYTKKEKKEFSDAMDAYTQESFSIMLDLFHRGRKEGKVDLKYSDEFLILYFQAMVEGISKPEIYAKLLPYTAEWTEVLIKGIAPKKK</sequence>
<evidence type="ECO:0000313" key="4">
    <source>
        <dbReference type="EMBL" id="KAB7577245.1"/>
    </source>
</evidence>
<dbReference type="InterPro" id="IPR001647">
    <property type="entry name" value="HTH_TetR"/>
</dbReference>
<dbReference type="EMBL" id="LEQJ01000011">
    <property type="protein sequence ID" value="RBS30016.1"/>
    <property type="molecule type" value="Genomic_DNA"/>
</dbReference>
<evidence type="ECO:0000313" key="9">
    <source>
        <dbReference type="EMBL" id="PHL22766.1"/>
    </source>
</evidence>
<dbReference type="PANTHER" id="PTHR30055:SF222">
    <property type="entry name" value="REGULATORY PROTEIN"/>
    <property type="match status" value="1"/>
</dbReference>
<dbReference type="EMBL" id="PCGC01000002">
    <property type="protein sequence ID" value="PHL22766.1"/>
    <property type="molecule type" value="Genomic_DNA"/>
</dbReference>
<dbReference type="EMBL" id="JAIFOC010000024">
    <property type="protein sequence ID" value="MBX4221840.1"/>
    <property type="molecule type" value="Genomic_DNA"/>
</dbReference>
<reference evidence="4 19" key="7">
    <citation type="submission" date="2019-10" db="EMBL/GenBank/DDBJ databases">
        <title>Evolutionary dynamics of vancomycin-resistant Enterococcus faecium during gastrointestinal tract colonization and bloodstream infection in immunocompromised pediatric patients.</title>
        <authorList>
            <person name="Chilambi G.S."/>
            <person name="Nordstrom H.R."/>
            <person name="Evans D.R."/>
            <person name="Ferrolino J."/>
            <person name="Hayden R.T."/>
            <person name="Maron G.M."/>
            <person name="Vo A.N."/>
            <person name="Gilmore M.S."/>
            <person name="Wolf J."/>
            <person name="Rosch J.W."/>
            <person name="Van Tyne D."/>
        </authorList>
    </citation>
    <scope>NUCLEOTIDE SEQUENCE [LARGE SCALE GENOMIC DNA]</scope>
    <source>
        <strain evidence="4 19">VRECG27</strain>
    </source>
</reference>
<dbReference type="OMA" id="SRIMMYG"/>
<dbReference type="AlphaFoldDB" id="A0A132P7Y9"/>
<evidence type="ECO:0000313" key="13">
    <source>
        <dbReference type="Proteomes" id="UP000070452"/>
    </source>
</evidence>
<evidence type="ECO:0000259" key="3">
    <source>
        <dbReference type="PROSITE" id="PS50977"/>
    </source>
</evidence>
<dbReference type="Proteomes" id="UP000183509">
    <property type="component" value="Unassembled WGS sequence"/>
</dbReference>
<evidence type="ECO:0000313" key="8">
    <source>
        <dbReference type="EMBL" id="OOL84050.1"/>
    </source>
</evidence>
<dbReference type="PROSITE" id="PS50977">
    <property type="entry name" value="HTH_TETR_2"/>
    <property type="match status" value="1"/>
</dbReference>
<comment type="caution">
    <text evidence="5">The sequence shown here is derived from an EMBL/GenBank/DDBJ whole genome shotgun (WGS) entry which is preliminary data.</text>
</comment>
<evidence type="ECO:0000313" key="5">
    <source>
        <dbReference type="EMBL" id="KWX18082.1"/>
    </source>
</evidence>
<evidence type="ECO:0000313" key="7">
    <source>
        <dbReference type="EMBL" id="MDT2369816.1"/>
    </source>
</evidence>
<reference evidence="11 18" key="6">
    <citation type="submission" date="2017-12" db="EMBL/GenBank/DDBJ databases">
        <title>A pool of 800 enterococci isolated from chicken carcass rinse samples from New Zealand.</title>
        <authorList>
            <person name="Zhang J."/>
            <person name="Rogers L."/>
            <person name="Midwinter A."/>
            <person name="French N."/>
        </authorList>
    </citation>
    <scope>NUCLEOTIDE SEQUENCE [LARGE SCALE GENOMIC DNA]</scope>
    <source>
        <strain evidence="11 18">EN697</strain>
    </source>
</reference>
<evidence type="ECO:0000313" key="11">
    <source>
        <dbReference type="EMBL" id="RXU86542.1"/>
    </source>
</evidence>
<evidence type="ECO:0000313" key="14">
    <source>
        <dbReference type="Proteomes" id="UP000183509"/>
    </source>
</evidence>
<reference evidence="5 13" key="2">
    <citation type="submission" date="2016-01" db="EMBL/GenBank/DDBJ databases">
        <title>Molecular Mechanisms for transfer of large genomic segments between Enterococcus faecium strains.</title>
        <authorList>
            <person name="Garcia-Solache M.A."/>
            <person name="Lebreton F."/>
            <person name="Mclaughlin R.E."/>
            <person name="Whiteaker J.D."/>
            <person name="Gilmore M.S."/>
            <person name="Rice L.B."/>
        </authorList>
    </citation>
    <scope>NUCLEOTIDE SEQUENCE [LARGE SCALE GENOMIC DNA]</scope>
    <source>
        <strain evidence="5 13">D344RRF x C68</strain>
    </source>
</reference>
<evidence type="ECO:0000313" key="19">
    <source>
        <dbReference type="Proteomes" id="UP000469871"/>
    </source>
</evidence>
<reference evidence="7" key="9">
    <citation type="submission" date="2023-03" db="EMBL/GenBank/DDBJ databases">
        <authorList>
            <person name="Shen W."/>
            <person name="Cai J."/>
        </authorList>
    </citation>
    <scope>NUCLEOTIDE SEQUENCE</scope>
    <source>
        <strain evidence="7">B1010-2</strain>
    </source>
</reference>
<feature type="domain" description="HTH tetR-type" evidence="3">
    <location>
        <begin position="9"/>
        <end position="70"/>
    </location>
</feature>
<dbReference type="Gene3D" id="1.10.357.10">
    <property type="entry name" value="Tetracycline Repressor, domain 2"/>
    <property type="match status" value="1"/>
</dbReference>
<evidence type="ECO:0000256" key="2">
    <source>
        <dbReference type="PROSITE-ProRule" id="PRU00335"/>
    </source>
</evidence>
<dbReference type="Pfam" id="PF00440">
    <property type="entry name" value="TetR_N"/>
    <property type="match status" value="1"/>
</dbReference>
<dbReference type="EMBL" id="LRHK01000001">
    <property type="protein sequence ID" value="KWX18082.1"/>
    <property type="molecule type" value="Genomic_DNA"/>
</dbReference>
<organism evidence="5 13">
    <name type="scientific">Enterococcus faecium</name>
    <name type="common">Streptococcus faecium</name>
    <dbReference type="NCBI Taxonomy" id="1352"/>
    <lineage>
        <taxon>Bacteria</taxon>
        <taxon>Bacillati</taxon>
        <taxon>Bacillota</taxon>
        <taxon>Bacilli</taxon>
        <taxon>Lactobacillales</taxon>
        <taxon>Enterococcaceae</taxon>
        <taxon>Enterococcus</taxon>
    </lineage>
</organism>
<evidence type="ECO:0000256" key="1">
    <source>
        <dbReference type="ARBA" id="ARBA00023125"/>
    </source>
</evidence>
<name>A0A132P7Y9_ENTFC</name>
<reference evidence="6" key="8">
    <citation type="journal article" date="2022" name="J. Anim. Sci.">
        <title>Whole genome sequence analyses-based assessment of virulence potential and antimicrobial susceptibilities and resistance of Enterococcus faecium strains isolated from commercial swine and cattle probiotic products.</title>
        <authorList>
            <person name="Shridhar P.B."/>
            <person name="Amachawadi R.G."/>
            <person name="Tokach M."/>
            <person name="Patel I."/>
            <person name="Gangiredla J."/>
            <person name="Mammel M."/>
            <person name="Nagaraja T.G."/>
        </authorList>
    </citation>
    <scope>NUCLEOTIDE SEQUENCE</scope>
    <source>
        <strain evidence="6">EF215</strain>
    </source>
</reference>
<dbReference type="PANTHER" id="PTHR30055">
    <property type="entry name" value="HTH-TYPE TRANSCRIPTIONAL REGULATOR RUTR"/>
    <property type="match status" value="1"/>
</dbReference>
<reference evidence="10 17" key="1">
    <citation type="submission" date="2015-06" db="EMBL/GenBank/DDBJ databases">
        <title>The Genome Sequence of Enterococcus faecium 131EA1.</title>
        <authorList>
            <consortium name="The Broad Institute Genomics Platform"/>
            <consortium name="The Broad Institute Genome Sequencing Center for Infectious Disease"/>
            <person name="Earl A.M."/>
            <person name="Van Tyne D."/>
            <person name="Lebreton F."/>
            <person name="Saavedra J.T."/>
            <person name="Gilmore M.S."/>
            <person name="Manson Mcguire A."/>
            <person name="Clock S."/>
            <person name="Crupain M."/>
            <person name="Rangan U."/>
            <person name="Young S."/>
            <person name="Abouelleil A."/>
            <person name="Cao P."/>
            <person name="Chapman S.B."/>
            <person name="Griggs A."/>
            <person name="Priest M."/>
            <person name="Shea T."/>
            <person name="Wortman J."/>
            <person name="Nusbaum C."/>
            <person name="Birren B."/>
        </authorList>
    </citation>
    <scope>NUCLEOTIDE SEQUENCE [LARGE SCALE GENOMIC DNA]</scope>
    <source>
        <strain evidence="10 17">131EA1</strain>
    </source>
</reference>
<dbReference type="EMBL" id="JARPTX010000017">
    <property type="protein sequence ID" value="MDT2369816.1"/>
    <property type="molecule type" value="Genomic_DNA"/>
</dbReference>
<reference evidence="9 16" key="5">
    <citation type="submission" date="2017-10" db="EMBL/GenBank/DDBJ databases">
        <title>Draft genomes of the Enterococcus faecium isolated from human feces before and after Helicobacter pylori eradication therapy.</title>
        <authorList>
            <person name="Prianichniikov N.A."/>
            <person name="Glushchenko O.E."/>
            <person name="Malakhova M.V."/>
        </authorList>
    </citation>
    <scope>NUCLEOTIDE SEQUENCE [LARGE SCALE GENOMIC DNA]</scope>
    <source>
        <strain evidence="9 16">Hp_5-7</strain>
    </source>
</reference>
<dbReference type="PATRIC" id="fig|1352.655.peg.1916"/>
<evidence type="ECO:0000313" key="10">
    <source>
        <dbReference type="EMBL" id="RBS30016.1"/>
    </source>
</evidence>
<evidence type="ECO:0000313" key="6">
    <source>
        <dbReference type="EMBL" id="MBX4221840.1"/>
    </source>
</evidence>
<dbReference type="InterPro" id="IPR009057">
    <property type="entry name" value="Homeodomain-like_sf"/>
</dbReference>
<dbReference type="STRING" id="1352.AL014_10265"/>
<dbReference type="InterPro" id="IPR050109">
    <property type="entry name" value="HTH-type_TetR-like_transc_reg"/>
</dbReference>
<dbReference type="Proteomes" id="UP001260956">
    <property type="component" value="Unassembled WGS sequence"/>
</dbReference>
<keyword evidence="1 2" id="KW-0238">DNA-binding</keyword>
<dbReference type="Proteomes" id="UP000070452">
    <property type="component" value="Unassembled WGS sequence"/>
</dbReference>
<dbReference type="Proteomes" id="UP001139644">
    <property type="component" value="Unassembled WGS sequence"/>
</dbReference>
<protein>
    <submittedName>
        <fullName evidence="5">TetR family transcriptional regulator</fullName>
    </submittedName>
    <submittedName>
        <fullName evidence="4">TetR/AcrR family transcriptional regulator</fullName>
    </submittedName>
</protein>
<dbReference type="EMBL" id="PJVH01000031">
    <property type="protein sequence ID" value="RXU86542.1"/>
    <property type="molecule type" value="Genomic_DNA"/>
</dbReference>
<dbReference type="Proteomes" id="UP000253144">
    <property type="component" value="Unassembled WGS sequence"/>
</dbReference>
<gene>
    <name evidence="5" type="ORF">AWT83_06210</name>
    <name evidence="8" type="ORF">B1P95_00930</name>
    <name evidence="9" type="ORF">CQR37_01200</name>
    <name evidence="11" type="ORF">CYQ77_09695</name>
    <name evidence="12" type="ORF">DTPHA_600173</name>
    <name evidence="10" type="ORF">EB12_01765</name>
    <name evidence="4" type="ORF">GBM73_07910</name>
    <name evidence="6" type="ORF">KYX88_03120</name>
    <name evidence="7" type="ORF">P6Z85_06535</name>
</gene>
<feature type="DNA-binding region" description="H-T-H motif" evidence="2">
    <location>
        <begin position="33"/>
        <end position="52"/>
    </location>
</feature>
<reference evidence="8 15" key="4">
    <citation type="submission" date="2017-02" db="EMBL/GenBank/DDBJ databases">
        <title>Clonality and virulence of isolates of VRE in Hematopoietic Stem Cell Transplanted (HSCT) patients.</title>
        <authorList>
            <person name="Marchi A.P."/>
            <person name="Martins R.C."/>
            <person name="Marie S.K."/>
            <person name="Levin A.S."/>
            <person name="Costa S.F."/>
        </authorList>
    </citation>
    <scope>NUCLEOTIDE SEQUENCE [LARGE SCALE GENOMIC DNA]</scope>
    <source>
        <strain evidence="8 15">LIM1759</strain>
    </source>
</reference>
<proteinExistence type="predicted"/>
<evidence type="ECO:0000313" key="15">
    <source>
        <dbReference type="Proteomes" id="UP000191171"/>
    </source>
</evidence>
<evidence type="ECO:0000313" key="12">
    <source>
        <dbReference type="EMBL" id="SAY65772.1"/>
    </source>
</evidence>
<dbReference type="RefSeq" id="WP_002294634.1">
    <property type="nucleotide sequence ID" value="NZ_AP019394.1"/>
</dbReference>
<dbReference type="GeneID" id="66453345"/>
<dbReference type="EMBL" id="FKLM01000002">
    <property type="protein sequence ID" value="SAY65772.1"/>
    <property type="molecule type" value="Genomic_DNA"/>
</dbReference>
<dbReference type="Proteomes" id="UP000289562">
    <property type="component" value="Unassembled WGS sequence"/>
</dbReference>
<dbReference type="Proteomes" id="UP000469871">
    <property type="component" value="Unassembled WGS sequence"/>
</dbReference>
<evidence type="ECO:0000313" key="16">
    <source>
        <dbReference type="Proteomes" id="UP000224303"/>
    </source>
</evidence>
<accession>A0A132P7Y9</accession>
<dbReference type="GO" id="GO:0006355">
    <property type="term" value="P:regulation of DNA-templated transcription"/>
    <property type="evidence" value="ECO:0007669"/>
    <property type="project" value="UniProtKB-ARBA"/>
</dbReference>
<evidence type="ECO:0000313" key="18">
    <source>
        <dbReference type="Proteomes" id="UP000289562"/>
    </source>
</evidence>
<dbReference type="GO" id="GO:0003677">
    <property type="term" value="F:DNA binding"/>
    <property type="evidence" value="ECO:0007669"/>
    <property type="project" value="UniProtKB-UniRule"/>
</dbReference>
<reference evidence="12 14" key="3">
    <citation type="submission" date="2016-04" db="EMBL/GenBank/DDBJ databases">
        <authorList>
            <person name="Millard A."/>
        </authorList>
    </citation>
    <scope>NUCLEOTIDE SEQUENCE [LARGE SCALE GENOMIC DNA]</scope>
    <source>
        <strain evidence="12">Isolate 22</strain>
    </source>
</reference>
<dbReference type="EMBL" id="WEFP01000001">
    <property type="protein sequence ID" value="KAB7577245.1"/>
    <property type="molecule type" value="Genomic_DNA"/>
</dbReference>
<dbReference type="EMBL" id="MVGJ01000004">
    <property type="protein sequence ID" value="OOL84050.1"/>
    <property type="molecule type" value="Genomic_DNA"/>
</dbReference>
<evidence type="ECO:0000313" key="17">
    <source>
        <dbReference type="Proteomes" id="UP000253144"/>
    </source>
</evidence>
<dbReference type="SUPFAM" id="SSF46689">
    <property type="entry name" value="Homeodomain-like"/>
    <property type="match status" value="1"/>
</dbReference>
<dbReference type="Proteomes" id="UP000191171">
    <property type="component" value="Unassembled WGS sequence"/>
</dbReference>
<dbReference type="Proteomes" id="UP000224303">
    <property type="component" value="Unassembled WGS sequence"/>
</dbReference>